<accession>A0AAV5LYT9</accession>
<sequence>MPATSSTEEAEARCYGKRQWWLSAFPLARLSGSSTSCWRGFSRWREVQGLSGFPLVGLLTMVQQ</sequence>
<proteinExistence type="predicted"/>
<name>A0AAV5LYT9_9ROSI</name>
<evidence type="ECO:0000313" key="1">
    <source>
        <dbReference type="EMBL" id="GKV41949.1"/>
    </source>
</evidence>
<organism evidence="1 2">
    <name type="scientific">Rubroshorea leprosula</name>
    <dbReference type="NCBI Taxonomy" id="152421"/>
    <lineage>
        <taxon>Eukaryota</taxon>
        <taxon>Viridiplantae</taxon>
        <taxon>Streptophyta</taxon>
        <taxon>Embryophyta</taxon>
        <taxon>Tracheophyta</taxon>
        <taxon>Spermatophyta</taxon>
        <taxon>Magnoliopsida</taxon>
        <taxon>eudicotyledons</taxon>
        <taxon>Gunneridae</taxon>
        <taxon>Pentapetalae</taxon>
        <taxon>rosids</taxon>
        <taxon>malvids</taxon>
        <taxon>Malvales</taxon>
        <taxon>Dipterocarpaceae</taxon>
        <taxon>Rubroshorea</taxon>
    </lineage>
</organism>
<comment type="caution">
    <text evidence="1">The sequence shown here is derived from an EMBL/GenBank/DDBJ whole genome shotgun (WGS) entry which is preliminary data.</text>
</comment>
<keyword evidence="2" id="KW-1185">Reference proteome</keyword>
<evidence type="ECO:0000313" key="2">
    <source>
        <dbReference type="Proteomes" id="UP001054252"/>
    </source>
</evidence>
<reference evidence="1 2" key="1">
    <citation type="journal article" date="2021" name="Commun. Biol.">
        <title>The genome of Shorea leprosula (Dipterocarpaceae) highlights the ecological relevance of drought in aseasonal tropical rainforests.</title>
        <authorList>
            <person name="Ng K.K.S."/>
            <person name="Kobayashi M.J."/>
            <person name="Fawcett J.A."/>
            <person name="Hatakeyama M."/>
            <person name="Paape T."/>
            <person name="Ng C.H."/>
            <person name="Ang C.C."/>
            <person name="Tnah L.H."/>
            <person name="Lee C.T."/>
            <person name="Nishiyama T."/>
            <person name="Sese J."/>
            <person name="O'Brien M.J."/>
            <person name="Copetti D."/>
            <person name="Mohd Noor M.I."/>
            <person name="Ong R.C."/>
            <person name="Putra M."/>
            <person name="Sireger I.Z."/>
            <person name="Indrioko S."/>
            <person name="Kosugi Y."/>
            <person name="Izuno A."/>
            <person name="Isagi Y."/>
            <person name="Lee S.L."/>
            <person name="Shimizu K.K."/>
        </authorList>
    </citation>
    <scope>NUCLEOTIDE SEQUENCE [LARGE SCALE GENOMIC DNA]</scope>
    <source>
        <strain evidence="1">214</strain>
    </source>
</reference>
<dbReference type="AlphaFoldDB" id="A0AAV5LYT9"/>
<gene>
    <name evidence="1" type="ORF">SLEP1_g49416</name>
</gene>
<protein>
    <submittedName>
        <fullName evidence="1">Uncharacterized protein</fullName>
    </submittedName>
</protein>
<dbReference type="EMBL" id="BPVZ01000154">
    <property type="protein sequence ID" value="GKV41949.1"/>
    <property type="molecule type" value="Genomic_DNA"/>
</dbReference>
<dbReference type="Proteomes" id="UP001054252">
    <property type="component" value="Unassembled WGS sequence"/>
</dbReference>